<keyword evidence="6 8" id="KW-1133">Transmembrane helix</keyword>
<dbReference type="GO" id="GO:0005886">
    <property type="term" value="C:plasma membrane"/>
    <property type="evidence" value="ECO:0007669"/>
    <property type="project" value="UniProtKB-SubCell"/>
</dbReference>
<feature type="transmembrane region" description="Helical" evidence="8">
    <location>
        <begin position="145"/>
        <end position="164"/>
    </location>
</feature>
<dbReference type="GO" id="GO:0046428">
    <property type="term" value="F:1,4-dihydroxy-2-naphthoate polyprenyltransferase activity"/>
    <property type="evidence" value="ECO:0007669"/>
    <property type="project" value="UniProtKB-UniRule"/>
</dbReference>
<dbReference type="InterPro" id="IPR044878">
    <property type="entry name" value="UbiA_sf"/>
</dbReference>
<dbReference type="InterPro" id="IPR026046">
    <property type="entry name" value="UBIAD1"/>
</dbReference>
<evidence type="ECO:0000313" key="10">
    <source>
        <dbReference type="EMBL" id="AJQ93644.1"/>
    </source>
</evidence>
<dbReference type="KEGG" id="gsn:YC6258_01596"/>
<evidence type="ECO:0000256" key="1">
    <source>
        <dbReference type="ARBA" id="ARBA00004141"/>
    </source>
</evidence>
<dbReference type="PANTHER" id="PTHR13929">
    <property type="entry name" value="1,4-DIHYDROXY-2-NAPHTHOATE OCTAPRENYLTRANSFERASE"/>
    <property type="match status" value="1"/>
</dbReference>
<dbReference type="AlphaFoldDB" id="A0A0C5VTK1"/>
<evidence type="ECO:0000256" key="5">
    <source>
        <dbReference type="ARBA" id="ARBA00022692"/>
    </source>
</evidence>
<comment type="similarity">
    <text evidence="8">Belongs to the MenA family. Type 1 subfamily.</text>
</comment>
<protein>
    <recommendedName>
        <fullName evidence="8 9">1,4-dihydroxy-2-naphthoate octaprenyltransferase</fullName>
        <shortName evidence="8">DHNA-octaprenyltransferase</shortName>
        <ecNumber evidence="8 9">2.5.1.74</ecNumber>
    </recommendedName>
</protein>
<reference evidence="10 11" key="1">
    <citation type="submission" date="2014-01" db="EMBL/GenBank/DDBJ databases">
        <title>Full genme sequencing of cellulolytic bacterium Gynuella sunshinyii YC6258T gen. nov., sp. nov.</title>
        <authorList>
            <person name="Khan H."/>
            <person name="Chung E.J."/>
            <person name="Chung Y.R."/>
        </authorList>
    </citation>
    <scope>NUCLEOTIDE SEQUENCE [LARGE SCALE GENOMIC DNA]</scope>
    <source>
        <strain evidence="10 11">YC6258</strain>
    </source>
</reference>
<dbReference type="Gene3D" id="1.10.357.140">
    <property type="entry name" value="UbiA prenyltransferase"/>
    <property type="match status" value="1"/>
</dbReference>
<keyword evidence="3 8" id="KW-1003">Cell membrane</keyword>
<feature type="transmembrane region" description="Helical" evidence="8">
    <location>
        <begin position="116"/>
        <end position="133"/>
    </location>
</feature>
<dbReference type="HOGENOM" id="CLU_043611_1_2_6"/>
<evidence type="ECO:0000256" key="6">
    <source>
        <dbReference type="ARBA" id="ARBA00022989"/>
    </source>
</evidence>
<keyword evidence="5 8" id="KW-0812">Transmembrane</keyword>
<evidence type="ECO:0000256" key="4">
    <source>
        <dbReference type="ARBA" id="ARBA00022679"/>
    </source>
</evidence>
<feature type="transmembrane region" description="Helical" evidence="8">
    <location>
        <begin position="170"/>
        <end position="188"/>
    </location>
</feature>
<evidence type="ECO:0000256" key="9">
    <source>
        <dbReference type="NCBIfam" id="TIGR00751"/>
    </source>
</evidence>
<dbReference type="UniPathway" id="UPA00079">
    <property type="reaction ID" value="UER00168"/>
</dbReference>
<keyword evidence="11" id="KW-1185">Reference proteome</keyword>
<evidence type="ECO:0000256" key="8">
    <source>
        <dbReference type="HAMAP-Rule" id="MF_01937"/>
    </source>
</evidence>
<comment type="subcellular location">
    <subcellularLocation>
        <location evidence="8">Cell membrane</location>
        <topology evidence="8">Multi-pass membrane protein</topology>
    </subcellularLocation>
    <subcellularLocation>
        <location evidence="1">Membrane</location>
        <topology evidence="1">Multi-pass membrane protein</topology>
    </subcellularLocation>
</comment>
<evidence type="ECO:0000256" key="2">
    <source>
        <dbReference type="ARBA" id="ARBA00022428"/>
    </source>
</evidence>
<dbReference type="STRING" id="1445510.YC6258_01596"/>
<dbReference type="NCBIfam" id="TIGR00751">
    <property type="entry name" value="menA"/>
    <property type="match status" value="1"/>
</dbReference>
<dbReference type="HAMAP" id="MF_01937">
    <property type="entry name" value="MenA_1"/>
    <property type="match status" value="1"/>
</dbReference>
<dbReference type="PANTHER" id="PTHR13929:SF0">
    <property type="entry name" value="UBIA PRENYLTRANSFERASE DOMAIN-CONTAINING PROTEIN 1"/>
    <property type="match status" value="1"/>
</dbReference>
<organism evidence="10 11">
    <name type="scientific">Gynuella sunshinyii YC6258</name>
    <dbReference type="NCBI Taxonomy" id="1445510"/>
    <lineage>
        <taxon>Bacteria</taxon>
        <taxon>Pseudomonadati</taxon>
        <taxon>Pseudomonadota</taxon>
        <taxon>Gammaproteobacteria</taxon>
        <taxon>Oceanospirillales</taxon>
        <taxon>Saccharospirillaceae</taxon>
        <taxon>Gynuella</taxon>
    </lineage>
</organism>
<accession>A0A0C5VTK1</accession>
<dbReference type="OrthoDB" id="9767568at2"/>
<dbReference type="GO" id="GO:0042371">
    <property type="term" value="P:vitamin K biosynthetic process"/>
    <property type="evidence" value="ECO:0007669"/>
    <property type="project" value="TreeGrafter"/>
</dbReference>
<dbReference type="InterPro" id="IPR004657">
    <property type="entry name" value="MenA"/>
</dbReference>
<dbReference type="PATRIC" id="fig|1445510.3.peg.1562"/>
<comment type="pathway">
    <text evidence="8">Quinol/quinone metabolism; menaquinone biosynthesis; menaquinol from 1,4-dihydroxy-2-naphthoate: step 1/2.</text>
</comment>
<dbReference type="EC" id="2.5.1.74" evidence="8 9"/>
<keyword evidence="7 8" id="KW-0472">Membrane</keyword>
<keyword evidence="4 8" id="KW-0808">Transferase</keyword>
<evidence type="ECO:0000256" key="3">
    <source>
        <dbReference type="ARBA" id="ARBA00022475"/>
    </source>
</evidence>
<dbReference type="GO" id="GO:0009234">
    <property type="term" value="P:menaquinone biosynthetic process"/>
    <property type="evidence" value="ECO:0007669"/>
    <property type="project" value="UniProtKB-UniRule"/>
</dbReference>
<evidence type="ECO:0000313" key="11">
    <source>
        <dbReference type="Proteomes" id="UP000032266"/>
    </source>
</evidence>
<evidence type="ECO:0000256" key="7">
    <source>
        <dbReference type="ARBA" id="ARBA00023136"/>
    </source>
</evidence>
<dbReference type="Proteomes" id="UP000032266">
    <property type="component" value="Chromosome"/>
</dbReference>
<sequence>MSIASNPWIIAIRPKTLPASISPILVANLLCLGPDFRLLTAALTMLCALLLQISVNFANDYFDYRSGVDTDQRQGPVRAIQSGHVTPAMMLWSAIITVVLAVLIGLYLIWTGGWPILTIAITSVICVFWYSGGPFPLASLGLGEVTVFIFFGIAAVLGTQYLHLQTVTATGIWVAIQMGLLSAAIMLVNNIRDIPTDQQAGKRTLAVRLGLENSRRLYQILVITPLLIQTWLFVHTAKDVGPALPFLSIPWLMKLIKKLPERSGQALNQQLAETAKYLLLFAVLVGTGLIISHL</sequence>
<gene>
    <name evidence="8" type="primary">menA</name>
    <name evidence="10" type="ORF">YC6258_01596</name>
</gene>
<proteinExistence type="inferred from homology"/>
<keyword evidence="2 8" id="KW-0474">Menaquinone biosynthesis</keyword>
<dbReference type="EMBL" id="CP007142">
    <property type="protein sequence ID" value="AJQ93644.1"/>
    <property type="molecule type" value="Genomic_DNA"/>
</dbReference>
<name>A0A0C5VTK1_9GAMM</name>
<dbReference type="RefSeq" id="WP_044616376.1">
    <property type="nucleotide sequence ID" value="NZ_CP007142.1"/>
</dbReference>
<comment type="catalytic activity">
    <reaction evidence="8">
        <text>an all-trans-polyprenyl diphosphate + 1,4-dihydroxy-2-naphthoate + H(+) = a 2-demethylmenaquinol + CO2 + diphosphate</text>
        <dbReference type="Rhea" id="RHEA:26478"/>
        <dbReference type="Rhea" id="RHEA-COMP:9563"/>
        <dbReference type="Rhea" id="RHEA-COMP:9564"/>
        <dbReference type="ChEBI" id="CHEBI:11173"/>
        <dbReference type="ChEBI" id="CHEBI:15378"/>
        <dbReference type="ChEBI" id="CHEBI:16526"/>
        <dbReference type="ChEBI" id="CHEBI:33019"/>
        <dbReference type="ChEBI" id="CHEBI:55437"/>
        <dbReference type="ChEBI" id="CHEBI:58914"/>
        <dbReference type="EC" id="2.5.1.74"/>
    </reaction>
</comment>
<dbReference type="NCBIfam" id="NF004751">
    <property type="entry name" value="PRK06080.1-3"/>
    <property type="match status" value="1"/>
</dbReference>
<comment type="function">
    <text evidence="8">Conversion of 1,4-dihydroxy-2-naphthoate (DHNA) to demethylmenaquinone (DMK).</text>
</comment>
<dbReference type="InterPro" id="IPR000537">
    <property type="entry name" value="UbiA_prenyltransferase"/>
</dbReference>
<feature type="transmembrane region" description="Helical" evidence="8">
    <location>
        <begin position="38"/>
        <end position="58"/>
    </location>
</feature>
<dbReference type="CDD" id="cd13962">
    <property type="entry name" value="PT_UbiA_UBIAD1"/>
    <property type="match status" value="1"/>
</dbReference>
<feature type="transmembrane region" description="Helical" evidence="8">
    <location>
        <begin position="277"/>
        <end position="293"/>
    </location>
</feature>
<feature type="transmembrane region" description="Helical" evidence="8">
    <location>
        <begin position="88"/>
        <end position="110"/>
    </location>
</feature>
<dbReference type="Pfam" id="PF01040">
    <property type="entry name" value="UbiA"/>
    <property type="match status" value="1"/>
</dbReference>
<dbReference type="PIRSF" id="PIRSF005355">
    <property type="entry name" value="UBIAD1"/>
    <property type="match status" value="1"/>
</dbReference>